<gene>
    <name evidence="2" type="ORF">AVEN_142741_1</name>
</gene>
<evidence type="ECO:0000313" key="3">
    <source>
        <dbReference type="Proteomes" id="UP000499080"/>
    </source>
</evidence>
<sequence>MKRELSKNRTAEGESDASDFVGVVTGYNGMAFTPWVTLQGEKTPDVHRPFHPGPPPATMRQHNRAWGGLKSDEDFDSDENTHAKRHESCSSQDSIS</sequence>
<keyword evidence="3" id="KW-1185">Reference proteome</keyword>
<proteinExistence type="predicted"/>
<evidence type="ECO:0000256" key="1">
    <source>
        <dbReference type="SAM" id="MobiDB-lite"/>
    </source>
</evidence>
<organism evidence="2 3">
    <name type="scientific">Araneus ventricosus</name>
    <name type="common">Orbweaver spider</name>
    <name type="synonym">Epeira ventricosa</name>
    <dbReference type="NCBI Taxonomy" id="182803"/>
    <lineage>
        <taxon>Eukaryota</taxon>
        <taxon>Metazoa</taxon>
        <taxon>Ecdysozoa</taxon>
        <taxon>Arthropoda</taxon>
        <taxon>Chelicerata</taxon>
        <taxon>Arachnida</taxon>
        <taxon>Araneae</taxon>
        <taxon>Araneomorphae</taxon>
        <taxon>Entelegynae</taxon>
        <taxon>Araneoidea</taxon>
        <taxon>Araneidae</taxon>
        <taxon>Araneus</taxon>
    </lineage>
</organism>
<protein>
    <submittedName>
        <fullName evidence="2">Uncharacterized protein</fullName>
    </submittedName>
</protein>
<accession>A0A4Y2QDF1</accession>
<name>A0A4Y2QDF1_ARAVE</name>
<feature type="region of interest" description="Disordered" evidence="1">
    <location>
        <begin position="43"/>
        <end position="96"/>
    </location>
</feature>
<feature type="compositionally biased region" description="Basic and acidic residues" evidence="1">
    <location>
        <begin position="79"/>
        <end position="88"/>
    </location>
</feature>
<dbReference type="EMBL" id="BGPR01013492">
    <property type="protein sequence ID" value="GBN60930.1"/>
    <property type="molecule type" value="Genomic_DNA"/>
</dbReference>
<dbReference type="Proteomes" id="UP000499080">
    <property type="component" value="Unassembled WGS sequence"/>
</dbReference>
<dbReference type="AlphaFoldDB" id="A0A4Y2QDF1"/>
<evidence type="ECO:0000313" key="2">
    <source>
        <dbReference type="EMBL" id="GBN60930.1"/>
    </source>
</evidence>
<reference evidence="2 3" key="1">
    <citation type="journal article" date="2019" name="Sci. Rep.">
        <title>Orb-weaving spider Araneus ventricosus genome elucidates the spidroin gene catalogue.</title>
        <authorList>
            <person name="Kono N."/>
            <person name="Nakamura H."/>
            <person name="Ohtoshi R."/>
            <person name="Moran D.A.P."/>
            <person name="Shinohara A."/>
            <person name="Yoshida Y."/>
            <person name="Fujiwara M."/>
            <person name="Mori M."/>
            <person name="Tomita M."/>
            <person name="Arakawa K."/>
        </authorList>
    </citation>
    <scope>NUCLEOTIDE SEQUENCE [LARGE SCALE GENOMIC DNA]</scope>
</reference>
<comment type="caution">
    <text evidence="2">The sequence shown here is derived from an EMBL/GenBank/DDBJ whole genome shotgun (WGS) entry which is preliminary data.</text>
</comment>